<keyword evidence="5" id="KW-0472">Membrane</keyword>
<dbReference type="PROSITE" id="PS01355">
    <property type="entry name" value="HEMATOPO_REC_S_F1"/>
    <property type="match status" value="1"/>
</dbReference>
<dbReference type="InterPro" id="IPR048668">
    <property type="entry name" value="IL3RB_N"/>
</dbReference>
<evidence type="ECO:0000256" key="3">
    <source>
        <dbReference type="ARBA" id="ARBA00022729"/>
    </source>
</evidence>
<dbReference type="PANTHER" id="PTHR23037:SF22">
    <property type="entry name" value="CYTOKINE RECEPTOR COMMON SUBUNIT BETA"/>
    <property type="match status" value="1"/>
</dbReference>
<dbReference type="OrthoDB" id="8906725at2759"/>
<dbReference type="CTD" id="1439"/>
<dbReference type="GO" id="GO:0016064">
    <property type="term" value="P:immunoglobulin mediated immune response"/>
    <property type="evidence" value="ECO:0000318"/>
    <property type="project" value="GO_Central"/>
</dbReference>
<dbReference type="CDD" id="cd00063">
    <property type="entry name" value="FN3"/>
    <property type="match status" value="2"/>
</dbReference>
<dbReference type="HOGENOM" id="CLU_015884_0_0_1"/>
<evidence type="ECO:0000256" key="9">
    <source>
        <dbReference type="SAM" id="MobiDB-lite"/>
    </source>
</evidence>
<feature type="domain" description="Fibronectin type-III" evidence="11">
    <location>
        <begin position="336"/>
        <end position="434"/>
    </location>
</feature>
<dbReference type="Pfam" id="PF09067">
    <property type="entry name" value="EpoR_lig-bind"/>
    <property type="match status" value="1"/>
</dbReference>
<dbReference type="Gene3D" id="2.60.40.10">
    <property type="entry name" value="Immunoglobulins"/>
    <property type="match status" value="4"/>
</dbReference>
<dbReference type="SMART" id="SM00060">
    <property type="entry name" value="FN3"/>
    <property type="match status" value="3"/>
</dbReference>
<evidence type="ECO:0000256" key="6">
    <source>
        <dbReference type="ARBA" id="ARBA00023157"/>
    </source>
</evidence>
<feature type="chain" id="PRO_5003348911" evidence="10">
    <location>
        <begin position="23"/>
        <end position="887"/>
    </location>
</feature>
<organism evidence="12 13">
    <name type="scientific">Monodelphis domestica</name>
    <name type="common">Gray short-tailed opossum</name>
    <dbReference type="NCBI Taxonomy" id="13616"/>
    <lineage>
        <taxon>Eukaryota</taxon>
        <taxon>Metazoa</taxon>
        <taxon>Chordata</taxon>
        <taxon>Craniata</taxon>
        <taxon>Vertebrata</taxon>
        <taxon>Euteleostomi</taxon>
        <taxon>Mammalia</taxon>
        <taxon>Metatheria</taxon>
        <taxon>Didelphimorphia</taxon>
        <taxon>Didelphidae</taxon>
        <taxon>Monodelphis</taxon>
    </lineage>
</organism>
<dbReference type="RefSeq" id="XP_007503493.1">
    <property type="nucleotide sequence ID" value="XM_007503431.3"/>
</dbReference>
<evidence type="ECO:0000313" key="13">
    <source>
        <dbReference type="Proteomes" id="UP000002280"/>
    </source>
</evidence>
<feature type="compositionally biased region" description="Polar residues" evidence="9">
    <location>
        <begin position="738"/>
        <end position="758"/>
    </location>
</feature>
<keyword evidence="13" id="KW-1185">Reference proteome</keyword>
<dbReference type="SUPFAM" id="SSF49265">
    <property type="entry name" value="Fibronectin type III"/>
    <property type="match status" value="4"/>
</dbReference>
<keyword evidence="3 10" id="KW-0732">Signal</keyword>
<protein>
    <submittedName>
        <fullName evidence="12">Colony stimulating factor 2 receptor beta common subunit</fullName>
    </submittedName>
</protein>
<reference evidence="12" key="3">
    <citation type="submission" date="2025-09" db="UniProtKB">
        <authorList>
            <consortium name="Ensembl"/>
        </authorList>
    </citation>
    <scope>IDENTIFICATION</scope>
</reference>
<dbReference type="STRING" id="13616.ENSMODP00000000893"/>
<reference evidence="12" key="2">
    <citation type="submission" date="2025-08" db="UniProtKB">
        <authorList>
            <consortium name="Ensembl"/>
        </authorList>
    </citation>
    <scope>IDENTIFICATION</scope>
</reference>
<dbReference type="AlphaFoldDB" id="F6VPW1"/>
<dbReference type="eggNOG" id="ENOG502RP2T">
    <property type="taxonomic scope" value="Eukaryota"/>
</dbReference>
<dbReference type="GO" id="GO:0009897">
    <property type="term" value="C:external side of plasma membrane"/>
    <property type="evidence" value="ECO:0000318"/>
    <property type="project" value="GO_Central"/>
</dbReference>
<evidence type="ECO:0000256" key="4">
    <source>
        <dbReference type="ARBA" id="ARBA00022989"/>
    </source>
</evidence>
<evidence type="ECO:0000259" key="11">
    <source>
        <dbReference type="PROSITE" id="PS50853"/>
    </source>
</evidence>
<keyword evidence="7" id="KW-0675">Receptor</keyword>
<evidence type="ECO:0000256" key="5">
    <source>
        <dbReference type="ARBA" id="ARBA00023136"/>
    </source>
</evidence>
<dbReference type="InParanoid" id="F6VPW1"/>
<gene>
    <name evidence="12" type="primary">CSF2RB</name>
</gene>
<keyword evidence="8" id="KW-0325">Glycoprotein</keyword>
<dbReference type="InterPro" id="IPR003531">
    <property type="entry name" value="Hempt_rcpt_S_F1_CS"/>
</dbReference>
<keyword evidence="6" id="KW-1015">Disulfide bond</keyword>
<feature type="region of interest" description="Disordered" evidence="9">
    <location>
        <begin position="714"/>
        <end position="758"/>
    </location>
</feature>
<dbReference type="Pfam" id="PF21460">
    <property type="entry name" value="IL3Rb_N"/>
    <property type="match status" value="1"/>
</dbReference>
<comment type="subcellular location">
    <subcellularLocation>
        <location evidence="1">Membrane</location>
        <topology evidence="1">Single-pass type I membrane protein</topology>
    </subcellularLocation>
</comment>
<evidence type="ECO:0000256" key="10">
    <source>
        <dbReference type="SAM" id="SignalP"/>
    </source>
</evidence>
<dbReference type="GO" id="GO:0038157">
    <property type="term" value="P:granulocyte-macrophage colony-stimulating factor signaling pathway"/>
    <property type="evidence" value="ECO:0000318"/>
    <property type="project" value="GO_Central"/>
</dbReference>
<dbReference type="GO" id="GO:0070665">
    <property type="term" value="P:positive regulation of leukocyte proliferation"/>
    <property type="evidence" value="ECO:0000318"/>
    <property type="project" value="GO_Central"/>
</dbReference>
<reference evidence="12 13" key="1">
    <citation type="journal article" date="2007" name="Nature">
        <title>Genome of the marsupial Monodelphis domestica reveals innovation in non-coding sequences.</title>
        <authorList>
            <person name="Mikkelsen T.S."/>
            <person name="Wakefield M.J."/>
            <person name="Aken B."/>
            <person name="Amemiya C.T."/>
            <person name="Chang J.L."/>
            <person name="Duke S."/>
            <person name="Garber M."/>
            <person name="Gentles A.J."/>
            <person name="Goodstadt L."/>
            <person name="Heger A."/>
            <person name="Jurka J."/>
            <person name="Kamal M."/>
            <person name="Mauceli E."/>
            <person name="Searle S.M."/>
            <person name="Sharpe T."/>
            <person name="Baker M.L."/>
            <person name="Batzer M.A."/>
            <person name="Benos P.V."/>
            <person name="Belov K."/>
            <person name="Clamp M."/>
            <person name="Cook A."/>
            <person name="Cuff J."/>
            <person name="Das R."/>
            <person name="Davidow L."/>
            <person name="Deakin J.E."/>
            <person name="Fazzari M.J."/>
            <person name="Glass J.L."/>
            <person name="Grabherr M."/>
            <person name="Greally J.M."/>
            <person name="Gu W."/>
            <person name="Hore T.A."/>
            <person name="Huttley G.A."/>
            <person name="Kleber M."/>
            <person name="Jirtle R.L."/>
            <person name="Koina E."/>
            <person name="Lee J.T."/>
            <person name="Mahony S."/>
            <person name="Marra M.A."/>
            <person name="Miller R.D."/>
            <person name="Nicholls R.D."/>
            <person name="Oda M."/>
            <person name="Papenfuss A.T."/>
            <person name="Parra Z.E."/>
            <person name="Pollock D.D."/>
            <person name="Ray D.A."/>
            <person name="Schein J.E."/>
            <person name="Speed T.P."/>
            <person name="Thompson K."/>
            <person name="VandeBerg J.L."/>
            <person name="Wade C.M."/>
            <person name="Walker J.A."/>
            <person name="Waters P.D."/>
            <person name="Webber C."/>
            <person name="Weidman J.R."/>
            <person name="Xie X."/>
            <person name="Zody M.C."/>
            <person name="Baldwin J."/>
            <person name="Abdouelleil A."/>
            <person name="Abdulkadir J."/>
            <person name="Abebe A."/>
            <person name="Abera B."/>
            <person name="Abreu J."/>
            <person name="Acer S.C."/>
            <person name="Aftuck L."/>
            <person name="Alexander A."/>
            <person name="An P."/>
            <person name="Anderson E."/>
            <person name="Anderson S."/>
            <person name="Arachi H."/>
            <person name="Azer M."/>
            <person name="Bachantsang P."/>
            <person name="Barry A."/>
            <person name="Bayul T."/>
            <person name="Berlin A."/>
            <person name="Bessette D."/>
            <person name="Bloom T."/>
            <person name="Bloom T."/>
            <person name="Boguslavskiy L."/>
            <person name="Bonnet C."/>
            <person name="Boukhgalter B."/>
            <person name="Bourzgui I."/>
            <person name="Brown A."/>
            <person name="Cahill P."/>
            <person name="Channer S."/>
            <person name="Cheshatsang Y."/>
            <person name="Chuda L."/>
            <person name="Citroen M."/>
            <person name="Collymore A."/>
            <person name="Cooke P."/>
            <person name="Costello M."/>
            <person name="D'Aco K."/>
            <person name="Daza R."/>
            <person name="De Haan G."/>
            <person name="DeGray S."/>
            <person name="DeMaso C."/>
            <person name="Dhargay N."/>
            <person name="Dooley K."/>
            <person name="Dooley E."/>
            <person name="Doricent M."/>
            <person name="Dorje P."/>
            <person name="Dorjee K."/>
            <person name="Dupes A."/>
            <person name="Elong R."/>
            <person name="Falk J."/>
            <person name="Farina A."/>
            <person name="Faro S."/>
            <person name="Ferguson D."/>
            <person name="Fisher S."/>
            <person name="Foley C.D."/>
            <person name="Franke A."/>
            <person name="Friedrich D."/>
            <person name="Gadbois L."/>
            <person name="Gearin G."/>
            <person name="Gearin C.R."/>
            <person name="Giannoukos G."/>
            <person name="Goode T."/>
            <person name="Graham J."/>
            <person name="Grandbois E."/>
            <person name="Grewal S."/>
            <person name="Gyaltsen K."/>
            <person name="Hafez N."/>
            <person name="Hagos B."/>
            <person name="Hall J."/>
            <person name="Henson C."/>
            <person name="Hollinger A."/>
            <person name="Honan T."/>
            <person name="Huard M.D."/>
            <person name="Hughes L."/>
            <person name="Hurhula B."/>
            <person name="Husby M.E."/>
            <person name="Kamat A."/>
            <person name="Kanga B."/>
            <person name="Kashin S."/>
            <person name="Khazanovich D."/>
            <person name="Kisner P."/>
            <person name="Lance K."/>
            <person name="Lara M."/>
            <person name="Lee W."/>
            <person name="Lennon N."/>
            <person name="Letendre F."/>
            <person name="LeVine R."/>
            <person name="Lipovsky A."/>
            <person name="Liu X."/>
            <person name="Liu J."/>
            <person name="Liu S."/>
            <person name="Lokyitsang T."/>
            <person name="Lokyitsang Y."/>
            <person name="Lubonja R."/>
            <person name="Lui A."/>
            <person name="MacDonald P."/>
            <person name="Magnisalis V."/>
            <person name="Maru K."/>
            <person name="Matthews C."/>
            <person name="McCusker W."/>
            <person name="McDonough S."/>
            <person name="Mehta T."/>
            <person name="Meldrim J."/>
            <person name="Meneus L."/>
            <person name="Mihai O."/>
            <person name="Mihalev A."/>
            <person name="Mihova T."/>
            <person name="Mittelman R."/>
            <person name="Mlenga V."/>
            <person name="Montmayeur A."/>
            <person name="Mulrain L."/>
            <person name="Navidi A."/>
            <person name="Naylor J."/>
            <person name="Negash T."/>
            <person name="Nguyen T."/>
            <person name="Nguyen N."/>
            <person name="Nicol R."/>
            <person name="Norbu C."/>
            <person name="Norbu N."/>
            <person name="Novod N."/>
            <person name="O'Neill B."/>
            <person name="Osman S."/>
            <person name="Markiewicz E."/>
            <person name="Oyono O.L."/>
            <person name="Patti C."/>
            <person name="Phunkhang P."/>
            <person name="Pierre F."/>
            <person name="Priest M."/>
            <person name="Raghuraman S."/>
            <person name="Rege F."/>
            <person name="Reyes R."/>
            <person name="Rise C."/>
            <person name="Rogov P."/>
            <person name="Ross K."/>
            <person name="Ryan E."/>
            <person name="Settipalli S."/>
            <person name="Shea T."/>
            <person name="Sherpa N."/>
            <person name="Shi L."/>
            <person name="Shih D."/>
            <person name="Sparrow T."/>
            <person name="Spaulding J."/>
            <person name="Stalker J."/>
            <person name="Stange-Thomann N."/>
            <person name="Stavropoulos S."/>
            <person name="Stone C."/>
            <person name="Strader C."/>
            <person name="Tesfaye S."/>
            <person name="Thomson T."/>
            <person name="Thoulutsang Y."/>
            <person name="Thoulutsang D."/>
            <person name="Topham K."/>
            <person name="Topping I."/>
            <person name="Tsamla T."/>
            <person name="Vassiliev H."/>
            <person name="Vo A."/>
            <person name="Wangchuk T."/>
            <person name="Wangdi T."/>
            <person name="Weiand M."/>
            <person name="Wilkinson J."/>
            <person name="Wilson A."/>
            <person name="Yadav S."/>
            <person name="Young G."/>
            <person name="Yu Q."/>
            <person name="Zembek L."/>
            <person name="Zhong D."/>
            <person name="Zimmer A."/>
            <person name="Zwirko Z."/>
            <person name="Jaffe D.B."/>
            <person name="Alvarez P."/>
            <person name="Brockman W."/>
            <person name="Butler J."/>
            <person name="Chin C."/>
            <person name="Gnerre S."/>
            <person name="MacCallum I."/>
            <person name="Graves J.A."/>
            <person name="Ponting C.P."/>
            <person name="Breen M."/>
            <person name="Samollow P.B."/>
            <person name="Lander E.S."/>
            <person name="Lindblad-Toh K."/>
        </authorList>
    </citation>
    <scope>NUCLEOTIDE SEQUENCE [LARGE SCALE GENOMIC DNA]</scope>
</reference>
<evidence type="ECO:0000313" key="12">
    <source>
        <dbReference type="Ensembl" id="ENSMODP00000000893.3"/>
    </source>
</evidence>
<dbReference type="InterPro" id="IPR036116">
    <property type="entry name" value="FN3_sf"/>
</dbReference>
<feature type="signal peptide" evidence="10">
    <location>
        <begin position="1"/>
        <end position="22"/>
    </location>
</feature>
<name>F6VPW1_MONDO</name>
<dbReference type="Proteomes" id="UP000002280">
    <property type="component" value="Chromosome 8"/>
</dbReference>
<dbReference type="GO" id="GO:0007259">
    <property type="term" value="P:cell surface receptor signaling pathway via JAK-STAT"/>
    <property type="evidence" value="ECO:0000318"/>
    <property type="project" value="GO_Central"/>
</dbReference>
<dbReference type="GeneTree" id="ENSGT00510000048963"/>
<dbReference type="InterPro" id="IPR003961">
    <property type="entry name" value="FN3_dom"/>
</dbReference>
<evidence type="ECO:0000256" key="1">
    <source>
        <dbReference type="ARBA" id="ARBA00004479"/>
    </source>
</evidence>
<dbReference type="InterPro" id="IPR013783">
    <property type="entry name" value="Ig-like_fold"/>
</dbReference>
<dbReference type="GeneID" id="103105584"/>
<proteinExistence type="predicted"/>
<dbReference type="GO" id="GO:0004896">
    <property type="term" value="F:cytokine receptor activity"/>
    <property type="evidence" value="ECO:0000318"/>
    <property type="project" value="GO_Central"/>
</dbReference>
<evidence type="ECO:0000256" key="8">
    <source>
        <dbReference type="ARBA" id="ARBA00023180"/>
    </source>
</evidence>
<dbReference type="FunCoup" id="F6VPW1">
    <property type="interactions" value="263"/>
</dbReference>
<evidence type="ECO:0000256" key="7">
    <source>
        <dbReference type="ARBA" id="ARBA00023170"/>
    </source>
</evidence>
<accession>F6VPW1</accession>
<dbReference type="PANTHER" id="PTHR23037">
    <property type="entry name" value="CYTOKINE RECEPTOR"/>
    <property type="match status" value="1"/>
</dbReference>
<sequence length="887" mass="100439">MERTRRWLLCILFAVSWPSTKGDIEENIPHQTLSCHNDFQTRIICHWEEMANAQRYLNLSLYYQMFKTVEAKQAPCDHSQNTSLPTCKFESCIPKTCFIHQKYMVGSQIDLFSFRTDRPLEIKLNVSLGQSVQPPTPKNLQITKNGTKGFLLSWEILQSWNQNHQASSGVLMFEVAYKRQWESWEEAFTKSSSTSHVTFGHDHLIPDNRYVARVRAKTSGERSSPWSSEVSWESQEGDPAQPKNLQCFFDGLEQLTCTWEVRAEVTGSVSFGLIYKAGPDETRECTPVHKERKPGSPYVQYRCQILVQDPNDQRQYTVTVQVKEEKKQIRSYLHVQPQPPYITVKKTGDSYWLNWKTVHTIYEQIYEVQYRKSTESWEDVHNETLRIVLGMEISEKNLEPATDYFARVRAKISSESYRGIWSEWSNEYKWTTDSRSGLQVPGPWILSLVLVVTTVLVLLGAWCCCNFGVRLKANWENKIPNPSKSHLFQNKNKRIWIPGNFSTSSQESPWEKEERESCVSWSNWNDLEDTSRSWISPLTAMDPQDACSLSSDQDSYPASINFPDENLSLFSSQKKHELNSPTKDLASGIAFNGPYLHLPHSHSLPNITDQMGSCQAEENKKQPHGSLEYFCLPQGGQGGLIPMAKPAELGKDREEISSVVPSDKEEPESYPFKDQAAPPSVEPRQEEHLNQPSTSSKDPLKLVHVTGYIAPEDLILGSGKPESPPPLSMPPLPCSALESSVSPSIEKTKGPTSAPSSANLALESYVEVPPKMTSTEVLPEDPSSLQVEPSTTNLMDSQQDETITMLHPDGLIVLQQIGDYCFFPSQGQLVSPGHCPEKMTKPQDIQGKEPPNQPMPQVPAIQLFKAMKHQDYLALPTWDGCRPGQVF</sequence>
<evidence type="ECO:0000256" key="2">
    <source>
        <dbReference type="ARBA" id="ARBA00022692"/>
    </source>
</evidence>
<keyword evidence="4" id="KW-1133">Transmembrane helix</keyword>
<dbReference type="GO" id="GO:0038043">
    <property type="term" value="P:interleukin-5-mediated signaling pathway"/>
    <property type="evidence" value="ECO:0000318"/>
    <property type="project" value="GO_Central"/>
</dbReference>
<dbReference type="Bgee" id="ENSMODG00000000744">
    <property type="expression patterns" value="Expressed in blood and 16 other cell types or tissues"/>
</dbReference>
<dbReference type="GO" id="GO:0038156">
    <property type="term" value="P:interleukin-3-mediated signaling pathway"/>
    <property type="evidence" value="ECO:0000318"/>
    <property type="project" value="GO_Central"/>
</dbReference>
<feature type="domain" description="Fibronectin type-III" evidence="11">
    <location>
        <begin position="136"/>
        <end position="237"/>
    </location>
</feature>
<dbReference type="InterPro" id="IPR015152">
    <property type="entry name" value="Growth/epo_recpt_lig-bind"/>
</dbReference>
<dbReference type="OMA" id="LRFCGMY"/>
<dbReference type="Ensembl" id="ENSMODT00000000911.4">
    <property type="protein sequence ID" value="ENSMODP00000000893.3"/>
    <property type="gene ID" value="ENSMODG00000000744.4"/>
</dbReference>
<dbReference type="PROSITE" id="PS50853">
    <property type="entry name" value="FN3"/>
    <property type="match status" value="2"/>
</dbReference>
<feature type="compositionally biased region" description="Pro residues" evidence="9">
    <location>
        <begin position="722"/>
        <end position="733"/>
    </location>
</feature>
<feature type="region of interest" description="Disordered" evidence="9">
    <location>
        <begin position="650"/>
        <end position="701"/>
    </location>
</feature>
<keyword evidence="2" id="KW-0812">Transmembrane</keyword>
<dbReference type="RefSeq" id="XP_056654867.1">
    <property type="nucleotide sequence ID" value="XM_056798889.1"/>
</dbReference>